<organism evidence="2 3">
    <name type="scientific">Puccinia graminis f. sp. tritici</name>
    <dbReference type="NCBI Taxonomy" id="56615"/>
    <lineage>
        <taxon>Eukaryota</taxon>
        <taxon>Fungi</taxon>
        <taxon>Dikarya</taxon>
        <taxon>Basidiomycota</taxon>
        <taxon>Pucciniomycotina</taxon>
        <taxon>Pucciniomycetes</taxon>
        <taxon>Pucciniales</taxon>
        <taxon>Pucciniaceae</taxon>
        <taxon>Puccinia</taxon>
    </lineage>
</organism>
<reference evidence="2 3" key="1">
    <citation type="submission" date="2019-05" db="EMBL/GenBank/DDBJ databases">
        <title>Emergence of the Ug99 lineage of the wheat stem rust pathogen through somatic hybridization.</title>
        <authorList>
            <person name="Li F."/>
            <person name="Upadhyaya N.M."/>
            <person name="Sperschneider J."/>
            <person name="Matny O."/>
            <person name="Nguyen-Phuc H."/>
            <person name="Mago R."/>
            <person name="Raley C."/>
            <person name="Miller M.E."/>
            <person name="Silverstein K.A.T."/>
            <person name="Henningsen E."/>
            <person name="Hirsch C.D."/>
            <person name="Visser B."/>
            <person name="Pretorius Z.A."/>
            <person name="Steffenson B.J."/>
            <person name="Schwessinger B."/>
            <person name="Dodds P.N."/>
            <person name="Figueroa M."/>
        </authorList>
    </citation>
    <scope>NUCLEOTIDE SEQUENCE [LARGE SCALE GENOMIC DNA]</scope>
    <source>
        <strain evidence="2">21-0</strain>
    </source>
</reference>
<dbReference type="AlphaFoldDB" id="A0A5B0MG18"/>
<comment type="caution">
    <text evidence="2">The sequence shown here is derived from an EMBL/GenBank/DDBJ whole genome shotgun (WGS) entry which is preliminary data.</text>
</comment>
<gene>
    <name evidence="2" type="ORF">PGT21_028141</name>
</gene>
<dbReference type="OrthoDB" id="10272544at2759"/>
<sequence>MQIRQLITLLGLSLSQTPPRAAAPTSPESIKSLVLDITEPHVPVKGSTTSSKYNDAIHIDLHAGPTQAIKNYDRIFDKGGKLKEFADSRAAYDDTFRDVKLMAYPAKMERRLELYRNDMFSRMLDTKLTDEEVKKIHSGVKETLEKNINSRTEDFMWDNKHFASPAAGKSSKAQVELEYMPRNKIIEELNKTDLPGISTPRPLTGEALKGFRQFMEGHEKALLNPDGPKLVGPTPVL</sequence>
<accession>A0A5B0MG18</accession>
<protein>
    <submittedName>
        <fullName evidence="2">Uncharacterized protein</fullName>
    </submittedName>
</protein>
<evidence type="ECO:0000313" key="2">
    <source>
        <dbReference type="EMBL" id="KAA1075073.1"/>
    </source>
</evidence>
<evidence type="ECO:0000256" key="1">
    <source>
        <dbReference type="SAM" id="SignalP"/>
    </source>
</evidence>
<dbReference type="EMBL" id="VSWC01000157">
    <property type="protein sequence ID" value="KAA1075073.1"/>
    <property type="molecule type" value="Genomic_DNA"/>
</dbReference>
<keyword evidence="1" id="KW-0732">Signal</keyword>
<feature type="signal peptide" evidence="1">
    <location>
        <begin position="1"/>
        <end position="22"/>
    </location>
</feature>
<evidence type="ECO:0000313" key="3">
    <source>
        <dbReference type="Proteomes" id="UP000324748"/>
    </source>
</evidence>
<feature type="chain" id="PRO_5022948973" evidence="1">
    <location>
        <begin position="23"/>
        <end position="237"/>
    </location>
</feature>
<dbReference type="Proteomes" id="UP000324748">
    <property type="component" value="Unassembled WGS sequence"/>
</dbReference>
<keyword evidence="3" id="KW-1185">Reference proteome</keyword>
<proteinExistence type="predicted"/>
<name>A0A5B0MG18_PUCGR</name>